<keyword evidence="5" id="KW-0808">Transferase</keyword>
<proteinExistence type="inferred from homology"/>
<dbReference type="Proteomes" id="UP000536275">
    <property type="component" value="Unassembled WGS sequence"/>
</dbReference>
<dbReference type="Gene3D" id="3.30.1010.10">
    <property type="entry name" value="Phosphatidylinositol 3-kinase Catalytic Subunit, Chain A, domain 4"/>
    <property type="match status" value="1"/>
</dbReference>
<feature type="domain" description="PI3K/PI4K catalytic" evidence="16">
    <location>
        <begin position="633"/>
        <end position="914"/>
    </location>
</feature>
<keyword evidence="9 14" id="KW-0805">Transcription regulation</keyword>
<dbReference type="InterPro" id="IPR036940">
    <property type="entry name" value="PI3/4_kinase_cat_sf"/>
</dbReference>
<evidence type="ECO:0000256" key="2">
    <source>
        <dbReference type="ARBA" id="ARBA00004123"/>
    </source>
</evidence>
<evidence type="ECO:0000256" key="13">
    <source>
        <dbReference type="ARBA" id="ARBA00053476"/>
    </source>
</evidence>
<evidence type="ECO:0000256" key="15">
    <source>
        <dbReference type="SAM" id="MobiDB-lite"/>
    </source>
</evidence>
<dbReference type="Pfam" id="PF21245">
    <property type="entry name" value="PI4KB-PIK1_PIK"/>
    <property type="match status" value="1"/>
</dbReference>
<comment type="catalytic activity">
    <reaction evidence="1">
        <text>a 1,2-diacyl-sn-glycero-3-phospho-(1D-myo-inositol) + ATP = a 1,2-diacyl-sn-glycero-3-phospho-(1D-myo-inositol 4-phosphate) + ADP + H(+)</text>
        <dbReference type="Rhea" id="RHEA:19877"/>
        <dbReference type="ChEBI" id="CHEBI:15378"/>
        <dbReference type="ChEBI" id="CHEBI:30616"/>
        <dbReference type="ChEBI" id="CHEBI:57880"/>
        <dbReference type="ChEBI" id="CHEBI:58178"/>
        <dbReference type="ChEBI" id="CHEBI:456216"/>
        <dbReference type="EC" id="2.7.1.67"/>
    </reaction>
</comment>
<dbReference type="PANTHER" id="PTHR10048:SF22">
    <property type="entry name" value="PHOSPHATIDYLINOSITOL 4-KINASE BETA"/>
    <property type="match status" value="1"/>
</dbReference>
<evidence type="ECO:0000256" key="5">
    <source>
        <dbReference type="ARBA" id="ARBA00022679"/>
    </source>
</evidence>
<organism evidence="19 20">
    <name type="scientific">Candida albicans</name>
    <name type="common">Yeast</name>
    <dbReference type="NCBI Taxonomy" id="5476"/>
    <lineage>
        <taxon>Eukaryota</taxon>
        <taxon>Fungi</taxon>
        <taxon>Dikarya</taxon>
        <taxon>Ascomycota</taxon>
        <taxon>Saccharomycotina</taxon>
        <taxon>Pichiomycetes</taxon>
        <taxon>Debaryomycetaceae</taxon>
        <taxon>Candida/Lodderomyces clade</taxon>
        <taxon>Candida</taxon>
    </lineage>
</organism>
<dbReference type="InterPro" id="IPR057754">
    <property type="entry name" value="PI4-kinase_beta/PIK1_cat"/>
</dbReference>
<evidence type="ECO:0000256" key="10">
    <source>
        <dbReference type="ARBA" id="ARBA00023125"/>
    </source>
</evidence>
<evidence type="ECO:0000259" key="16">
    <source>
        <dbReference type="PROSITE" id="PS50290"/>
    </source>
</evidence>
<dbReference type="EC" id="2.7.1.67" evidence="4"/>
<dbReference type="GO" id="GO:0045895">
    <property type="term" value="P:positive regulation of mating-type specific transcription, DNA-templated"/>
    <property type="evidence" value="ECO:0007669"/>
    <property type="project" value="InterPro"/>
</dbReference>
<comment type="similarity">
    <text evidence="14">Belongs to the MATALPHA1 family.</text>
</comment>
<keyword evidence="12 14" id="KW-0539">Nucleus</keyword>
<evidence type="ECO:0000313" key="20">
    <source>
        <dbReference type="Proteomes" id="UP000536275"/>
    </source>
</evidence>
<dbReference type="GO" id="GO:0005524">
    <property type="term" value="F:ATP binding"/>
    <property type="evidence" value="ECO:0007669"/>
    <property type="project" value="UniProtKB-KW"/>
</dbReference>
<dbReference type="GO" id="GO:0044182">
    <property type="term" value="P:filamentous growth of a population of unicellular organisms"/>
    <property type="evidence" value="ECO:0007669"/>
    <property type="project" value="UniProtKB-ARBA"/>
</dbReference>
<comment type="subcellular location">
    <subcellularLocation>
        <location evidence="2 14">Nucleus</location>
    </subcellularLocation>
</comment>
<dbReference type="InterPro" id="IPR011009">
    <property type="entry name" value="Kinase-like_dom_sf"/>
</dbReference>
<dbReference type="EMBL" id="JABWAD010000068">
    <property type="protein sequence ID" value="KAF6060550.1"/>
    <property type="molecule type" value="Genomic_DNA"/>
</dbReference>
<keyword evidence="8" id="KW-0067">ATP-binding</keyword>
<dbReference type="InterPro" id="IPR015433">
    <property type="entry name" value="PI3/4_kinase"/>
</dbReference>
<comment type="caution">
    <text evidence="19">The sequence shown here is derived from an EMBL/GenBank/DDBJ whole genome shotgun (WGS) entry which is preliminary data.</text>
</comment>
<keyword evidence="11 14" id="KW-0804">Transcription</keyword>
<evidence type="ECO:0000256" key="4">
    <source>
        <dbReference type="ARBA" id="ARBA00012169"/>
    </source>
</evidence>
<dbReference type="Pfam" id="PF04769">
    <property type="entry name" value="MATalpha_HMGbox"/>
    <property type="match status" value="1"/>
</dbReference>
<evidence type="ECO:0000259" key="17">
    <source>
        <dbReference type="PROSITE" id="PS51325"/>
    </source>
</evidence>
<dbReference type="GO" id="GO:0046854">
    <property type="term" value="P:phosphatidylinositol phosphate biosynthetic process"/>
    <property type="evidence" value="ECO:0007669"/>
    <property type="project" value="InterPro"/>
</dbReference>
<dbReference type="SUPFAM" id="SSF56112">
    <property type="entry name" value="Protein kinase-like (PK-like)"/>
    <property type="match status" value="1"/>
</dbReference>
<dbReference type="GO" id="GO:0005634">
    <property type="term" value="C:nucleus"/>
    <property type="evidence" value="ECO:0007669"/>
    <property type="project" value="UniProtKB-SubCell"/>
</dbReference>
<evidence type="ECO:0000256" key="12">
    <source>
        <dbReference type="ARBA" id="ARBA00023242"/>
    </source>
</evidence>
<dbReference type="FunFam" id="3.30.1010.10:FF:000021">
    <property type="entry name" value="Phosphatidylinositol 4-kinase"/>
    <property type="match status" value="1"/>
</dbReference>
<dbReference type="AlphaFoldDB" id="A0A8H6BRD2"/>
<dbReference type="SUPFAM" id="SSF48371">
    <property type="entry name" value="ARM repeat"/>
    <property type="match status" value="1"/>
</dbReference>
<evidence type="ECO:0000256" key="11">
    <source>
        <dbReference type="ARBA" id="ARBA00023163"/>
    </source>
</evidence>
<evidence type="ECO:0000256" key="7">
    <source>
        <dbReference type="ARBA" id="ARBA00022777"/>
    </source>
</evidence>
<accession>A0A8H6BRD2</accession>
<dbReference type="GO" id="GO:0044011">
    <property type="term" value="P:single-species biofilm formation on inanimate substrate"/>
    <property type="evidence" value="ECO:0007669"/>
    <property type="project" value="UniProtKB-ARBA"/>
</dbReference>
<dbReference type="InterPro" id="IPR021601">
    <property type="entry name" value="Phosphatidylino_kinase_fungi"/>
</dbReference>
<evidence type="ECO:0000259" key="18">
    <source>
        <dbReference type="PROSITE" id="PS51545"/>
    </source>
</evidence>
<dbReference type="Gene3D" id="1.10.1070.11">
    <property type="entry name" value="Phosphatidylinositol 3-/4-kinase, catalytic domain"/>
    <property type="match status" value="1"/>
</dbReference>
<evidence type="ECO:0000256" key="9">
    <source>
        <dbReference type="ARBA" id="ARBA00023015"/>
    </source>
</evidence>
<evidence type="ECO:0000256" key="1">
    <source>
        <dbReference type="ARBA" id="ARBA00001686"/>
    </source>
</evidence>
<dbReference type="CDD" id="cd05168">
    <property type="entry name" value="PI4Kc_III_beta"/>
    <property type="match status" value="1"/>
</dbReference>
<sequence length="1127" mass="128270">MSADITETPNKQLLEQIRSPSFSLFNCIYELKNHTDSIGIQHELVKKLYSFPYEDLQFFIPQFVQLLVTYDSESMALEEFIITYSSRYPHFSLIVFWNLQAYIFELKNEPESRSFQAVRNLITKIQNIMFNADQQTVKAPEFRENFLPALVLCGAVASSVLLPSFKSYCLPMIKAQGKQQKSLVFKLVNFQKSLTKNLTLKNQRMSADIPKGSHSDDETATSSSIKPSLSRSASVPRRNTKKTKPEENLNVNTAIKSKKRLSTLTSKVMTQPWNGIDGYNVNSQSLPDLSKAEGRDLIPFISSTESETSLLYHNNSISNDLQKNIPRQQKFSPGFDNVYLTKLLQVNYAKNETQFIMALQNISIRLSQVPKEARLSALRAELSIINDTLLPSEIDIPQLLPITSNRNKKYHKILKLNVNEASVLNSAERVPFLLFIEYLSDEIDFNPTTEYNQRIIARKKMNGATSMTVKKINSFSEVADGNFEKENKIKSSTPETVSNIIYNENTEEADLSEMPLDRKTTVSSDSFSPEMLVTPSITEQSKLSNFPSLNTKEVSTKVLADQMRIAAVMLQQLDSSGKANSEQSFLIKNRIVESMIALQDQFDSFDFEKLSQLQSDEPSAGERKLENDFKLGEDWNTKKQRIKKSSAYGHLKNWDLCSVIAKNGDDLPQEAFACQLISMISNIWKKNNIPVWTKRMKILITSANTGLVETITNAMSIHSIKKSFTEHSIKSGENSKGKIFTLLDYFHSVFGSPNSTSFRTAQQNFAKSLAAYSIICYVLQIKDRHNGNIMVDGDGHIIHIDFGFLLSNSPGSVGFEAAPFKLTVEYVELLGGVDSEIYSQFVYLCKQCFKSLRDNSEEIIEIVELMQKDSTLPCFNNGENTSVLLKQRLQLQLNDEDTDQFVENFLIGKSLGSMYTRLYDQFQMITQEDTTSTDMGNKKKTRKTVPKEFISLFRVHSGRDAPRRDTREVQKSKKHGFRFTSLPDLPVASNALQELLLEYGLLNDIKWDSKGLKASKNKKTKLKPINSFIAFRSFYSRTISNPEHQRELSSKLADVWTQESNQEVWKQYTQSYNNYLLLPDAKLNFVDWLCEALDYTIDNTTPQIEDISLTSYNQLLSGTIEDVYIMK</sequence>
<dbReference type="InterPro" id="IPR000403">
    <property type="entry name" value="PI3/4_kinase_cat_dom"/>
</dbReference>
<name>A0A8H6BRD2_CANAX</name>
<dbReference type="PROSITE" id="PS51545">
    <property type="entry name" value="PIK_HELICAL"/>
    <property type="match status" value="1"/>
</dbReference>
<keyword evidence="10 14" id="KW-0238">DNA-binding</keyword>
<comment type="similarity">
    <text evidence="3">Belongs to the PI3/PI4-kinase family. Type III PI4K subfamily.</text>
</comment>
<dbReference type="Gene3D" id="6.10.140.1260">
    <property type="match status" value="1"/>
</dbReference>
<comment type="function">
    <text evidence="13">Acts on phosphatidylinositol (PI) in the first committed step in the production of the second messenger inositol 1,4,5,-trisphosphate.</text>
</comment>
<feature type="compositionally biased region" description="Polar residues" evidence="15">
    <location>
        <begin position="220"/>
        <end position="233"/>
    </location>
</feature>
<dbReference type="GO" id="GO:0043001">
    <property type="term" value="P:Golgi to plasma membrane protein transport"/>
    <property type="evidence" value="ECO:0007669"/>
    <property type="project" value="UniProtKB-ARBA"/>
</dbReference>
<keyword evidence="6" id="KW-0547">Nucleotide-binding</keyword>
<dbReference type="GO" id="GO:0016020">
    <property type="term" value="C:membrane"/>
    <property type="evidence" value="ECO:0007669"/>
    <property type="project" value="TreeGrafter"/>
</dbReference>
<dbReference type="Pfam" id="PF11522">
    <property type="entry name" value="Pik1"/>
    <property type="match status" value="1"/>
</dbReference>
<evidence type="ECO:0000313" key="19">
    <source>
        <dbReference type="EMBL" id="KAF6060550.1"/>
    </source>
</evidence>
<evidence type="ECO:0000256" key="3">
    <source>
        <dbReference type="ARBA" id="ARBA00006209"/>
    </source>
</evidence>
<keyword evidence="7 19" id="KW-0418">Kinase</keyword>
<dbReference type="InterPro" id="IPR016024">
    <property type="entry name" value="ARM-type_fold"/>
</dbReference>
<feature type="region of interest" description="Disordered" evidence="15">
    <location>
        <begin position="205"/>
        <end position="250"/>
    </location>
</feature>
<dbReference type="GO" id="GO:0008301">
    <property type="term" value="F:DNA binding, bending"/>
    <property type="evidence" value="ECO:0007669"/>
    <property type="project" value="InterPro"/>
</dbReference>
<dbReference type="PANTHER" id="PTHR10048">
    <property type="entry name" value="PHOSPHATIDYLINOSITOL KINASE"/>
    <property type="match status" value="1"/>
</dbReference>
<feature type="domain" description="PIK helical" evidence="18">
    <location>
        <begin position="1"/>
        <end position="125"/>
    </location>
</feature>
<protein>
    <recommendedName>
        <fullName evidence="4">1-phosphatidylinositol 4-kinase</fullName>
        <ecNumber evidence="4">2.7.1.67</ecNumber>
    </recommendedName>
</protein>
<dbReference type="InterPro" id="IPR049160">
    <property type="entry name" value="PI4KB-PIK1_PIK"/>
</dbReference>
<gene>
    <name evidence="19" type="ORF">FOB64_006744</name>
</gene>
<dbReference type="PROSITE" id="PS00916">
    <property type="entry name" value="PI3_4_KINASE_2"/>
    <property type="match status" value="1"/>
</dbReference>
<evidence type="ECO:0000256" key="6">
    <source>
        <dbReference type="ARBA" id="ARBA00022741"/>
    </source>
</evidence>
<dbReference type="InterPro" id="IPR001263">
    <property type="entry name" value="PI3K_accessory_dom"/>
</dbReference>
<dbReference type="GO" id="GO:0004430">
    <property type="term" value="F:1-phosphatidylinositol 4-kinase activity"/>
    <property type="evidence" value="ECO:0007669"/>
    <property type="project" value="UniProtKB-EC"/>
</dbReference>
<feature type="domain" description="Alpha box" evidence="17">
    <location>
        <begin position="1020"/>
        <end position="1076"/>
    </location>
</feature>
<dbReference type="GO" id="GO:0005737">
    <property type="term" value="C:cytoplasm"/>
    <property type="evidence" value="ECO:0007669"/>
    <property type="project" value="TreeGrafter"/>
</dbReference>
<dbReference type="SMART" id="SM00146">
    <property type="entry name" value="PI3Kc"/>
    <property type="match status" value="1"/>
</dbReference>
<evidence type="ECO:0000256" key="8">
    <source>
        <dbReference type="ARBA" id="ARBA00022840"/>
    </source>
</evidence>
<dbReference type="FunFam" id="1.10.1070.11:FF:000016">
    <property type="entry name" value="PIK1p Phosphatidylinositol 4-kinase"/>
    <property type="match status" value="1"/>
</dbReference>
<dbReference type="GO" id="GO:0048015">
    <property type="term" value="P:phosphatidylinositol-mediated signaling"/>
    <property type="evidence" value="ECO:0007669"/>
    <property type="project" value="TreeGrafter"/>
</dbReference>
<dbReference type="Pfam" id="PF00454">
    <property type="entry name" value="PI3_PI4_kinase"/>
    <property type="match status" value="1"/>
</dbReference>
<reference evidence="19 20" key="1">
    <citation type="submission" date="2020-03" db="EMBL/GenBank/DDBJ databases">
        <title>FDA dAtabase for Regulatory Grade micrObial Sequences (FDA-ARGOS): Supporting development and validation of Infectious Disease Dx tests.</title>
        <authorList>
            <person name="Campos J."/>
            <person name="Goldberg B."/>
            <person name="Tallon L."/>
            <person name="Sadzewicz L."/>
            <person name="Vavikolanu K."/>
            <person name="Mehta A."/>
            <person name="Aluvathingal J."/>
            <person name="Nadendla S."/>
            <person name="Nandy P."/>
            <person name="Geyer C."/>
            <person name="Yan Y."/>
            <person name="Sichtig H."/>
        </authorList>
    </citation>
    <scope>NUCLEOTIDE SEQUENCE [LARGE SCALE GENOMIC DNA]</scope>
    <source>
        <strain evidence="19 20">FDAARGOS_656</strain>
    </source>
</reference>
<evidence type="ECO:0000256" key="14">
    <source>
        <dbReference type="RuleBase" id="RU003516"/>
    </source>
</evidence>
<dbReference type="InterPro" id="IPR006856">
    <property type="entry name" value="MATalpha_HMGbox"/>
</dbReference>
<dbReference type="InterPro" id="IPR018936">
    <property type="entry name" value="PI3/4_kinase_CS"/>
</dbReference>
<dbReference type="PROSITE" id="PS50290">
    <property type="entry name" value="PI3_4_KINASE_3"/>
    <property type="match status" value="1"/>
</dbReference>
<dbReference type="PROSITE" id="PS51325">
    <property type="entry name" value="ALPHA_BOX"/>
    <property type="match status" value="1"/>
</dbReference>